<dbReference type="EMBL" id="GBXM01031533">
    <property type="protein sequence ID" value="JAH77044.1"/>
    <property type="molecule type" value="Transcribed_RNA"/>
</dbReference>
<evidence type="ECO:0000313" key="1">
    <source>
        <dbReference type="EMBL" id="JAH77044.1"/>
    </source>
</evidence>
<organism evidence="1">
    <name type="scientific">Anguilla anguilla</name>
    <name type="common">European freshwater eel</name>
    <name type="synonym">Muraena anguilla</name>
    <dbReference type="NCBI Taxonomy" id="7936"/>
    <lineage>
        <taxon>Eukaryota</taxon>
        <taxon>Metazoa</taxon>
        <taxon>Chordata</taxon>
        <taxon>Craniata</taxon>
        <taxon>Vertebrata</taxon>
        <taxon>Euteleostomi</taxon>
        <taxon>Actinopterygii</taxon>
        <taxon>Neopterygii</taxon>
        <taxon>Teleostei</taxon>
        <taxon>Anguilliformes</taxon>
        <taxon>Anguillidae</taxon>
        <taxon>Anguilla</taxon>
    </lineage>
</organism>
<proteinExistence type="predicted"/>
<dbReference type="AlphaFoldDB" id="A0A0E9VFY4"/>
<reference evidence="1" key="1">
    <citation type="submission" date="2014-11" db="EMBL/GenBank/DDBJ databases">
        <authorList>
            <person name="Amaro Gonzalez C."/>
        </authorList>
    </citation>
    <scope>NUCLEOTIDE SEQUENCE</scope>
</reference>
<sequence>MQEYRLASTAAHRHFFMQLASLQFRYKIFDISVASYVANSGYIEFNYP</sequence>
<protein>
    <submittedName>
        <fullName evidence="1">Uncharacterized protein</fullName>
    </submittedName>
</protein>
<accession>A0A0E9VFY4</accession>
<name>A0A0E9VFY4_ANGAN</name>
<reference evidence="1" key="2">
    <citation type="journal article" date="2015" name="Fish Shellfish Immunol.">
        <title>Early steps in the European eel (Anguilla anguilla)-Vibrio vulnificus interaction in the gills: Role of the RtxA13 toxin.</title>
        <authorList>
            <person name="Callol A."/>
            <person name="Pajuelo D."/>
            <person name="Ebbesson L."/>
            <person name="Teles M."/>
            <person name="MacKenzie S."/>
            <person name="Amaro C."/>
        </authorList>
    </citation>
    <scope>NUCLEOTIDE SEQUENCE</scope>
</reference>